<keyword evidence="6" id="KW-0539">Nucleus</keyword>
<dbReference type="SUPFAM" id="SSF46689">
    <property type="entry name" value="Homeodomain-like"/>
    <property type="match status" value="1"/>
</dbReference>
<comment type="subcellular location">
    <subcellularLocation>
        <location evidence="1">Nucleus</location>
    </subcellularLocation>
</comment>
<dbReference type="EMBL" id="KK784892">
    <property type="protein sequence ID" value="KDO69509.1"/>
    <property type="molecule type" value="Genomic_DNA"/>
</dbReference>
<dbReference type="PaxDb" id="2711-XP_006476866.1"/>
<dbReference type="FunFam" id="1.10.10.60:FF:000268">
    <property type="entry name" value="Transcription factor MYB86"/>
    <property type="match status" value="1"/>
</dbReference>
<keyword evidence="3" id="KW-0805">Transcription regulation</keyword>
<dbReference type="Proteomes" id="UP000027120">
    <property type="component" value="Unassembled WGS sequence"/>
</dbReference>
<keyword evidence="10" id="KW-1185">Reference proteome</keyword>
<feature type="domain" description="Myb-like" evidence="7">
    <location>
        <begin position="9"/>
        <end position="61"/>
    </location>
</feature>
<evidence type="ECO:0000259" key="8">
    <source>
        <dbReference type="PROSITE" id="PS51294"/>
    </source>
</evidence>
<feature type="domain" description="Myb-like" evidence="7">
    <location>
        <begin position="62"/>
        <end position="112"/>
    </location>
</feature>
<dbReference type="Gene3D" id="1.10.10.60">
    <property type="entry name" value="Homeodomain-like"/>
    <property type="match status" value="2"/>
</dbReference>
<keyword evidence="4" id="KW-0238">DNA-binding</keyword>
<dbReference type="SMR" id="A0A067FQ24"/>
<dbReference type="eggNOG" id="KOG0048">
    <property type="taxonomic scope" value="Eukaryota"/>
</dbReference>
<dbReference type="SMART" id="SM00717">
    <property type="entry name" value="SANT"/>
    <property type="match status" value="2"/>
</dbReference>
<dbReference type="PANTHER" id="PTHR47997">
    <property type="entry name" value="MYB DOMAIN PROTEIN 55"/>
    <property type="match status" value="1"/>
</dbReference>
<keyword evidence="5" id="KW-0804">Transcription</keyword>
<dbReference type="InterPro" id="IPR001005">
    <property type="entry name" value="SANT/Myb"/>
</dbReference>
<dbReference type="PROSITE" id="PS50090">
    <property type="entry name" value="MYB_LIKE"/>
    <property type="match status" value="2"/>
</dbReference>
<protein>
    <submittedName>
        <fullName evidence="9">Uncharacterized protein</fullName>
    </submittedName>
</protein>
<dbReference type="CDD" id="cd00167">
    <property type="entry name" value="SANT"/>
    <property type="match status" value="2"/>
</dbReference>
<dbReference type="FunFam" id="1.10.10.60:FF:000158">
    <property type="entry name" value="MYB transcription factor"/>
    <property type="match status" value="1"/>
</dbReference>
<dbReference type="KEGG" id="cit:102617960"/>
<dbReference type="InterPro" id="IPR009057">
    <property type="entry name" value="Homeodomain-like_sf"/>
</dbReference>
<proteinExistence type="predicted"/>
<dbReference type="PROSITE" id="PS51294">
    <property type="entry name" value="HTH_MYB"/>
    <property type="match status" value="2"/>
</dbReference>
<evidence type="ECO:0000256" key="5">
    <source>
        <dbReference type="ARBA" id="ARBA00023163"/>
    </source>
</evidence>
<dbReference type="GO" id="GO:0006355">
    <property type="term" value="P:regulation of DNA-templated transcription"/>
    <property type="evidence" value="ECO:0000318"/>
    <property type="project" value="GO_Central"/>
</dbReference>
<dbReference type="Pfam" id="PF00249">
    <property type="entry name" value="Myb_DNA-binding"/>
    <property type="match status" value="2"/>
</dbReference>
<accession>A0A067FQ24</accession>
<organism evidence="9 10">
    <name type="scientific">Citrus sinensis</name>
    <name type="common">Sweet orange</name>
    <name type="synonym">Citrus aurantium var. sinensis</name>
    <dbReference type="NCBI Taxonomy" id="2711"/>
    <lineage>
        <taxon>Eukaryota</taxon>
        <taxon>Viridiplantae</taxon>
        <taxon>Streptophyta</taxon>
        <taxon>Embryophyta</taxon>
        <taxon>Tracheophyta</taxon>
        <taxon>Spermatophyta</taxon>
        <taxon>Magnoliopsida</taxon>
        <taxon>eudicotyledons</taxon>
        <taxon>Gunneridae</taxon>
        <taxon>Pentapetalae</taxon>
        <taxon>rosids</taxon>
        <taxon>malvids</taxon>
        <taxon>Sapindales</taxon>
        <taxon>Rutaceae</taxon>
        <taxon>Aurantioideae</taxon>
        <taxon>Citrus</taxon>
    </lineage>
</organism>
<evidence type="ECO:0000256" key="6">
    <source>
        <dbReference type="ARBA" id="ARBA00023242"/>
    </source>
</evidence>
<sequence>MGRHSCCVKQKLRKGLWSPEEDEKLYNYITRFGVGCWSSVPKLAGLQRCGKSCRLRWINYLRPDLKRGMFSQQEEDLIISLHEVLGNRWAQIASQLPGRTDNEIKNFWNSCLKKKLMKQGIDPATHKPIADIIEIEVKEEKDRNTPSSACTDKAYLQMPHSKGPLPSSSTSNVSTFTAQEPIFLANDHSSSYYRNGLPDDSKDQFWNNQHPYDPFSSFEFQAGGVDHQSGYDNSNLLSQYQPHENQFDTSSNFTFSSIAPGLTASFDHHGNVSGMADFSDASGSGSRVSSFFLNEAKESSSNSSNMSNYSGFQINNLVENASASASAFSWDSENKLNSMFHQFQVNGIIKSEEIITPSPWQEGQLHTPSSVDFSSYPLTSLSEDLTAANFDIFNHI</sequence>
<reference evidence="9 10" key="1">
    <citation type="submission" date="2014-04" db="EMBL/GenBank/DDBJ databases">
        <authorList>
            <consortium name="International Citrus Genome Consortium"/>
            <person name="Gmitter F."/>
            <person name="Chen C."/>
            <person name="Farmerie W."/>
            <person name="Harkins T."/>
            <person name="Desany B."/>
            <person name="Mohiuddin M."/>
            <person name="Kodira C."/>
            <person name="Borodovsky M."/>
            <person name="Lomsadze A."/>
            <person name="Burns P."/>
            <person name="Jenkins J."/>
            <person name="Prochnik S."/>
            <person name="Shu S."/>
            <person name="Chapman J."/>
            <person name="Pitluck S."/>
            <person name="Schmutz J."/>
            <person name="Rokhsar D."/>
        </authorList>
    </citation>
    <scope>NUCLEOTIDE SEQUENCE</scope>
</reference>
<dbReference type="InterPro" id="IPR051953">
    <property type="entry name" value="Plant_SW-associated_TFs"/>
</dbReference>
<keyword evidence="2" id="KW-0677">Repeat</keyword>
<dbReference type="PANTHER" id="PTHR47997:SF34">
    <property type="entry name" value="TRANSCRIPTION FACTOR MYB86-LIKE"/>
    <property type="match status" value="1"/>
</dbReference>
<evidence type="ECO:0000256" key="2">
    <source>
        <dbReference type="ARBA" id="ARBA00022737"/>
    </source>
</evidence>
<feature type="domain" description="HTH myb-type" evidence="8">
    <location>
        <begin position="9"/>
        <end position="61"/>
    </location>
</feature>
<dbReference type="GO" id="GO:0005634">
    <property type="term" value="C:nucleus"/>
    <property type="evidence" value="ECO:0000318"/>
    <property type="project" value="GO_Central"/>
</dbReference>
<gene>
    <name evidence="9" type="ORF">CISIN_1g016021mg</name>
</gene>
<evidence type="ECO:0000259" key="7">
    <source>
        <dbReference type="PROSITE" id="PS50090"/>
    </source>
</evidence>
<dbReference type="InterPro" id="IPR017930">
    <property type="entry name" value="Myb_dom"/>
</dbReference>
<evidence type="ECO:0000256" key="3">
    <source>
        <dbReference type="ARBA" id="ARBA00023015"/>
    </source>
</evidence>
<feature type="domain" description="HTH myb-type" evidence="8">
    <location>
        <begin position="62"/>
        <end position="116"/>
    </location>
</feature>
<evidence type="ECO:0000256" key="1">
    <source>
        <dbReference type="ARBA" id="ARBA00004123"/>
    </source>
</evidence>
<dbReference type="AlphaFoldDB" id="A0A067FQ24"/>
<evidence type="ECO:0000313" key="9">
    <source>
        <dbReference type="EMBL" id="KDO69509.1"/>
    </source>
</evidence>
<evidence type="ECO:0000313" key="10">
    <source>
        <dbReference type="Proteomes" id="UP000027120"/>
    </source>
</evidence>
<name>A0A067FQ24_CITSI</name>
<dbReference type="GO" id="GO:0000976">
    <property type="term" value="F:transcription cis-regulatory region binding"/>
    <property type="evidence" value="ECO:0000318"/>
    <property type="project" value="GO_Central"/>
</dbReference>
<evidence type="ECO:0000256" key="4">
    <source>
        <dbReference type="ARBA" id="ARBA00023125"/>
    </source>
</evidence>